<protein>
    <submittedName>
        <fullName evidence="2 4">Uncharacterized protein</fullName>
    </submittedName>
</protein>
<dbReference type="GeneID" id="54453881"/>
<evidence type="ECO:0000313" key="3">
    <source>
        <dbReference type="Proteomes" id="UP000504636"/>
    </source>
</evidence>
<accession>A0A6A6Y5X1</accession>
<keyword evidence="3" id="KW-1185">Reference proteome</keyword>
<organism evidence="2">
    <name type="scientific">Mytilinidion resinicola</name>
    <dbReference type="NCBI Taxonomy" id="574789"/>
    <lineage>
        <taxon>Eukaryota</taxon>
        <taxon>Fungi</taxon>
        <taxon>Dikarya</taxon>
        <taxon>Ascomycota</taxon>
        <taxon>Pezizomycotina</taxon>
        <taxon>Dothideomycetes</taxon>
        <taxon>Pleosporomycetidae</taxon>
        <taxon>Mytilinidiales</taxon>
        <taxon>Mytilinidiaceae</taxon>
        <taxon>Mytilinidion</taxon>
    </lineage>
</organism>
<reference evidence="2 4" key="1">
    <citation type="journal article" date="2020" name="Stud. Mycol.">
        <title>101 Dothideomycetes genomes: a test case for predicting lifestyles and emergence of pathogens.</title>
        <authorList>
            <person name="Haridas S."/>
            <person name="Albert R."/>
            <person name="Binder M."/>
            <person name="Bloem J."/>
            <person name="Labutti K."/>
            <person name="Salamov A."/>
            <person name="Andreopoulos B."/>
            <person name="Baker S."/>
            <person name="Barry K."/>
            <person name="Bills G."/>
            <person name="Bluhm B."/>
            <person name="Cannon C."/>
            <person name="Castanera R."/>
            <person name="Culley D."/>
            <person name="Daum C."/>
            <person name="Ezra D."/>
            <person name="Gonzalez J."/>
            <person name="Henrissat B."/>
            <person name="Kuo A."/>
            <person name="Liang C."/>
            <person name="Lipzen A."/>
            <person name="Lutzoni F."/>
            <person name="Magnuson J."/>
            <person name="Mondo S."/>
            <person name="Nolan M."/>
            <person name="Ohm R."/>
            <person name="Pangilinan J."/>
            <person name="Park H.-J."/>
            <person name="Ramirez L."/>
            <person name="Alfaro M."/>
            <person name="Sun H."/>
            <person name="Tritt A."/>
            <person name="Yoshinaga Y."/>
            <person name="Zwiers L.-H."/>
            <person name="Turgeon B."/>
            <person name="Goodwin S."/>
            <person name="Spatafora J."/>
            <person name="Crous P."/>
            <person name="Grigoriev I."/>
        </authorList>
    </citation>
    <scope>NUCLEOTIDE SEQUENCE</scope>
    <source>
        <strain evidence="2 4">CBS 304.34</strain>
    </source>
</reference>
<sequence>MREPTEELSSLFRGIAAQYQNTEAGAYTLSVDRIWEITGRAWNIPKSETRKPPCSDRPWNPTSGGHSGLTSHYSKPCQYLVQSPPLLGSYTSVHDKGFYSANHPCHAQRCTSRAWGETVVQPLRQLRLCPQKIRRPTLESWRRASCSGDLRRCCFSAAMGAFGQRKS</sequence>
<gene>
    <name evidence="2 4" type="ORF">BDZ99DRAFT_173143</name>
</gene>
<name>A0A6A6Y5X1_9PEZI</name>
<dbReference type="AlphaFoldDB" id="A0A6A6Y5X1"/>
<evidence type="ECO:0000256" key="1">
    <source>
        <dbReference type="SAM" id="MobiDB-lite"/>
    </source>
</evidence>
<evidence type="ECO:0000313" key="2">
    <source>
        <dbReference type="EMBL" id="KAF2803424.1"/>
    </source>
</evidence>
<proteinExistence type="predicted"/>
<dbReference type="Proteomes" id="UP000504636">
    <property type="component" value="Unplaced"/>
</dbReference>
<dbReference type="EMBL" id="MU003718">
    <property type="protein sequence ID" value="KAF2803424.1"/>
    <property type="molecule type" value="Genomic_DNA"/>
</dbReference>
<evidence type="ECO:0000313" key="4">
    <source>
        <dbReference type="RefSeq" id="XP_033570388.1"/>
    </source>
</evidence>
<dbReference type="RefSeq" id="XP_033570388.1">
    <property type="nucleotide sequence ID" value="XM_033712988.1"/>
</dbReference>
<reference evidence="4" key="3">
    <citation type="submission" date="2025-04" db="UniProtKB">
        <authorList>
            <consortium name="RefSeq"/>
        </authorList>
    </citation>
    <scope>IDENTIFICATION</scope>
    <source>
        <strain evidence="4">CBS 304.34</strain>
    </source>
</reference>
<reference evidence="4" key="2">
    <citation type="submission" date="2020-04" db="EMBL/GenBank/DDBJ databases">
        <authorList>
            <consortium name="NCBI Genome Project"/>
        </authorList>
    </citation>
    <scope>NUCLEOTIDE SEQUENCE</scope>
    <source>
        <strain evidence="4">CBS 304.34</strain>
    </source>
</reference>
<feature type="region of interest" description="Disordered" evidence="1">
    <location>
        <begin position="47"/>
        <end position="67"/>
    </location>
</feature>